<evidence type="ECO:0000256" key="2">
    <source>
        <dbReference type="ARBA" id="ARBA00022562"/>
    </source>
</evidence>
<keyword evidence="2" id="KW-1048">Host nucleus</keyword>
<name>A0A2U9K2P1_9VIRU</name>
<dbReference type="EMBL" id="MF083940">
    <property type="protein sequence ID" value="AWS20449.1"/>
    <property type="molecule type" value="Genomic_DNA"/>
</dbReference>
<evidence type="ECO:0000256" key="5">
    <source>
        <dbReference type="ARBA" id="ARBA00022840"/>
    </source>
</evidence>
<dbReference type="InterPro" id="IPR014015">
    <property type="entry name" value="Helicase_SF3_DNA-vir"/>
</dbReference>
<organism evidence="8">
    <name type="scientific">Sitobion miscanthi densovirus</name>
    <dbReference type="NCBI Taxonomy" id="2218538"/>
    <lineage>
        <taxon>Viruses</taxon>
        <taxon>Monodnaviria</taxon>
        <taxon>Shotokuvirae</taxon>
        <taxon>Cossaviricota</taxon>
        <taxon>Quintoviricetes</taxon>
        <taxon>Piccovirales</taxon>
        <taxon>Parvoviridae</taxon>
        <taxon>Densovirinae</taxon>
    </lineage>
</organism>
<accession>A0A2U9K2P1</accession>
<dbReference type="InterPro" id="IPR001257">
    <property type="entry name" value="Parvovirus_NS1_helicase"/>
</dbReference>
<keyword evidence="5" id="KW-0067">ATP-binding</keyword>
<feature type="domain" description="SF3 helicase" evidence="7">
    <location>
        <begin position="454"/>
        <end position="603"/>
    </location>
</feature>
<dbReference type="Gene3D" id="3.40.50.300">
    <property type="entry name" value="P-loop containing nucleotide triphosphate hydrolases"/>
    <property type="match status" value="1"/>
</dbReference>
<keyword evidence="4" id="KW-0547">Nucleotide-binding</keyword>
<dbReference type="GO" id="GO:0005524">
    <property type="term" value="F:ATP binding"/>
    <property type="evidence" value="ECO:0007669"/>
    <property type="project" value="UniProtKB-KW"/>
</dbReference>
<keyword evidence="3" id="KW-0235">DNA replication</keyword>
<evidence type="ECO:0000259" key="7">
    <source>
        <dbReference type="PROSITE" id="PS51206"/>
    </source>
</evidence>
<dbReference type="Pfam" id="PF01057">
    <property type="entry name" value="Parvo_NS1"/>
    <property type="match status" value="1"/>
</dbReference>
<dbReference type="GO" id="GO:0006260">
    <property type="term" value="P:DNA replication"/>
    <property type="evidence" value="ECO:0007669"/>
    <property type="project" value="UniProtKB-KW"/>
</dbReference>
<evidence type="ECO:0000256" key="1">
    <source>
        <dbReference type="ARBA" id="ARBA00004147"/>
    </source>
</evidence>
<dbReference type="GO" id="GO:0019079">
    <property type="term" value="P:viral genome replication"/>
    <property type="evidence" value="ECO:0007669"/>
    <property type="project" value="InterPro"/>
</dbReference>
<evidence type="ECO:0000256" key="3">
    <source>
        <dbReference type="ARBA" id="ARBA00022705"/>
    </source>
</evidence>
<reference evidence="8" key="1">
    <citation type="submission" date="2017-05" db="EMBL/GenBank/DDBJ databases">
        <title>Characterization of a new densovirus infecting in Chinese wheat aphid, Sitobion miscanthi (Hemiptera: Aphididae).</title>
        <authorList>
            <person name="Li T."/>
            <person name="Wu Y."/>
        </authorList>
    </citation>
    <scope>NUCLEOTIDE SEQUENCE</scope>
    <source>
        <strain evidence="8">Yuanyang</strain>
    </source>
</reference>
<proteinExistence type="predicted"/>
<dbReference type="PROSITE" id="PS51206">
    <property type="entry name" value="SF3_HELICASE_1"/>
    <property type="match status" value="1"/>
</dbReference>
<dbReference type="SUPFAM" id="SSF52540">
    <property type="entry name" value="P-loop containing nucleoside triphosphate hydrolases"/>
    <property type="match status" value="1"/>
</dbReference>
<evidence type="ECO:0000313" key="8">
    <source>
        <dbReference type="EMBL" id="AWS20449.1"/>
    </source>
</evidence>
<evidence type="ECO:0000256" key="4">
    <source>
        <dbReference type="ARBA" id="ARBA00022741"/>
    </source>
</evidence>
<feature type="compositionally biased region" description="Polar residues" evidence="6">
    <location>
        <begin position="302"/>
        <end position="322"/>
    </location>
</feature>
<comment type="subcellular location">
    <subcellularLocation>
        <location evidence="1">Host nucleus</location>
    </subcellularLocation>
</comment>
<protein>
    <submittedName>
        <fullName evidence="8">NS2</fullName>
    </submittedName>
</protein>
<evidence type="ECO:0000256" key="6">
    <source>
        <dbReference type="SAM" id="MobiDB-lite"/>
    </source>
</evidence>
<dbReference type="InterPro" id="IPR027417">
    <property type="entry name" value="P-loop_NTPase"/>
</dbReference>
<sequence>MFESTGEKNENVDVFDQFIQSLDQVGRVAVARNEKLWREQCDGEECGATDNIADIERQVIGIDFDNSSTVDNDVGTRESVERNDLPPTLEKKVPSIDLLDYQRCAGIRVPGTSEPYGDSNDETISEMASILSTEVWGGNYRYVSDILVATGDYSIDRIVDDIRFNILQRIPRSFYIVATHGDHVHVAHTCPYSTGSCRCSFLGSSVAVQLCRRRRIRKNVRCITLGERDWYNIINYLCTSPRQVKEVGGPSIDERLRDRYSRIRKKDDSEARPERLLESCVLSGSGDIRCVQSIRQVGQNYTTGSVSTSNEGGVQSDGSNSGAVEKIEKRRLKRKYNKSVVDVDPNYPKNIQELIYTYPCCPPEAFYNIPEFYANRNVNWIDLKDFKITIPLRNWAATLRRWTVNDFNTYYNDPTVKPYFNAYGNSIESMYYSISESVQIAKNLLMVQFGGDIENVTEFLTTLYNVLDKKIPKLNSICIKSPPSAGKNFFFDAVASYFLSYGMFGTANKNNNFSWADGAGKRLVLWNEPNYEQYHLEKIKELLGGDTTRIHVKYHNDVSIQGVPIIILTNNHLNIINHPAFRDRLRTYNWNPAPFLKECSKKLNPLFFYELLMEYNVLENNNTNI</sequence>
<feature type="region of interest" description="Disordered" evidence="6">
    <location>
        <begin position="302"/>
        <end position="324"/>
    </location>
</feature>
<dbReference type="GO" id="GO:0042025">
    <property type="term" value="C:host cell nucleus"/>
    <property type="evidence" value="ECO:0007669"/>
    <property type="project" value="UniProtKB-SubCell"/>
</dbReference>